<sequence length="159" mass="17970">MDNPFKSILRTNTIPSDSECQRIREFLVTSKQDAAKLEHLQSLLEELTAERDRLDAFIDVHLALITPVRKLPDDVVVEIFKATMPTNRNVAMSESEAPLLLASMCRSWRRLALSTPRLWPSFHIVIPSTAAEILRLNETVNLWLARSSVLPLSISLSAH</sequence>
<keyword evidence="3" id="KW-1185">Reference proteome</keyword>
<evidence type="ECO:0008006" key="4">
    <source>
        <dbReference type="Google" id="ProtNLM"/>
    </source>
</evidence>
<feature type="coiled-coil region" evidence="1">
    <location>
        <begin position="30"/>
        <end position="57"/>
    </location>
</feature>
<keyword evidence="1" id="KW-0175">Coiled coil</keyword>
<accession>A0AAD7HNA5</accession>
<comment type="caution">
    <text evidence="2">The sequence shown here is derived from an EMBL/GenBank/DDBJ whole genome shotgun (WGS) entry which is preliminary data.</text>
</comment>
<evidence type="ECO:0000313" key="2">
    <source>
        <dbReference type="EMBL" id="KAJ7723784.1"/>
    </source>
</evidence>
<gene>
    <name evidence="2" type="ORF">B0H16DRAFT_1786735</name>
</gene>
<evidence type="ECO:0000313" key="3">
    <source>
        <dbReference type="Proteomes" id="UP001215598"/>
    </source>
</evidence>
<dbReference type="EMBL" id="JARKIB010000208">
    <property type="protein sequence ID" value="KAJ7723784.1"/>
    <property type="molecule type" value="Genomic_DNA"/>
</dbReference>
<evidence type="ECO:0000256" key="1">
    <source>
        <dbReference type="SAM" id="Coils"/>
    </source>
</evidence>
<reference evidence="2" key="1">
    <citation type="submission" date="2023-03" db="EMBL/GenBank/DDBJ databases">
        <title>Massive genome expansion in bonnet fungi (Mycena s.s.) driven by repeated elements and novel gene families across ecological guilds.</title>
        <authorList>
            <consortium name="Lawrence Berkeley National Laboratory"/>
            <person name="Harder C.B."/>
            <person name="Miyauchi S."/>
            <person name="Viragh M."/>
            <person name="Kuo A."/>
            <person name="Thoen E."/>
            <person name="Andreopoulos B."/>
            <person name="Lu D."/>
            <person name="Skrede I."/>
            <person name="Drula E."/>
            <person name="Henrissat B."/>
            <person name="Morin E."/>
            <person name="Kohler A."/>
            <person name="Barry K."/>
            <person name="LaButti K."/>
            <person name="Morin E."/>
            <person name="Salamov A."/>
            <person name="Lipzen A."/>
            <person name="Mereny Z."/>
            <person name="Hegedus B."/>
            <person name="Baldrian P."/>
            <person name="Stursova M."/>
            <person name="Weitz H."/>
            <person name="Taylor A."/>
            <person name="Grigoriev I.V."/>
            <person name="Nagy L.G."/>
            <person name="Martin F."/>
            <person name="Kauserud H."/>
        </authorList>
    </citation>
    <scope>NUCLEOTIDE SEQUENCE</scope>
    <source>
        <strain evidence="2">CBHHK182m</strain>
    </source>
</reference>
<dbReference type="Gene3D" id="1.20.1280.50">
    <property type="match status" value="1"/>
</dbReference>
<organism evidence="2 3">
    <name type="scientific">Mycena metata</name>
    <dbReference type="NCBI Taxonomy" id="1033252"/>
    <lineage>
        <taxon>Eukaryota</taxon>
        <taxon>Fungi</taxon>
        <taxon>Dikarya</taxon>
        <taxon>Basidiomycota</taxon>
        <taxon>Agaricomycotina</taxon>
        <taxon>Agaricomycetes</taxon>
        <taxon>Agaricomycetidae</taxon>
        <taxon>Agaricales</taxon>
        <taxon>Marasmiineae</taxon>
        <taxon>Mycenaceae</taxon>
        <taxon>Mycena</taxon>
    </lineage>
</organism>
<dbReference type="AlphaFoldDB" id="A0AAD7HNA5"/>
<dbReference type="Proteomes" id="UP001215598">
    <property type="component" value="Unassembled WGS sequence"/>
</dbReference>
<proteinExistence type="predicted"/>
<protein>
    <recommendedName>
        <fullName evidence="4">F-box domain-containing protein</fullName>
    </recommendedName>
</protein>
<name>A0AAD7HNA5_9AGAR</name>